<reference evidence="3" key="1">
    <citation type="submission" date="2018-01" db="EMBL/GenBank/DDBJ databases">
        <authorList>
            <person name="Gaut B.S."/>
            <person name="Morton B.R."/>
            <person name="Clegg M.T."/>
            <person name="Duvall M.R."/>
        </authorList>
    </citation>
    <scope>NUCLEOTIDE SEQUENCE</scope>
    <source>
        <strain evidence="3">Lactococcus lactis</strain>
    </source>
</reference>
<keyword evidence="2" id="KW-0732">Signal</keyword>
<feature type="transmembrane region" description="Helical" evidence="1">
    <location>
        <begin position="44"/>
        <end position="66"/>
    </location>
</feature>
<sequence>MKKIKEKFYLASVSLTTLMLTTPTIAFADKKGDEVQKKLSDAIGTIQGVLTGLIVAVGIVVALWIIIKRLPSADDPQEKNEVYKALGRVGGLVALGAAIVWILPWLYGLFT</sequence>
<feature type="signal peptide" evidence="2">
    <location>
        <begin position="1"/>
        <end position="28"/>
    </location>
</feature>
<name>A0A2X0R2A4_9LACT</name>
<evidence type="ECO:0000313" key="5">
    <source>
        <dbReference type="EMBL" id="TRW72284.1"/>
    </source>
</evidence>
<keyword evidence="1" id="KW-0472">Membrane</keyword>
<proteinExistence type="predicted"/>
<evidence type="ECO:0000256" key="1">
    <source>
        <dbReference type="SAM" id="Phobius"/>
    </source>
</evidence>
<dbReference type="EMBL" id="OGTW01000020">
    <property type="protein sequence ID" value="SPB24325.1"/>
    <property type="molecule type" value="Genomic_DNA"/>
</dbReference>
<evidence type="ECO:0000313" key="7">
    <source>
        <dbReference type="Proteomes" id="UP000317167"/>
    </source>
</evidence>
<keyword evidence="1" id="KW-0812">Transmembrane</keyword>
<dbReference type="Proteomes" id="UP000317167">
    <property type="component" value="Unassembled WGS sequence"/>
</dbReference>
<organism evidence="4 6">
    <name type="scientific">Lactococcus lactis</name>
    <dbReference type="NCBI Taxonomy" id="1358"/>
    <lineage>
        <taxon>Bacteria</taxon>
        <taxon>Bacillati</taxon>
        <taxon>Bacillota</taxon>
        <taxon>Bacilli</taxon>
        <taxon>Lactobacillales</taxon>
        <taxon>Streptococcaceae</taxon>
        <taxon>Lactococcus</taxon>
    </lineage>
</organism>
<dbReference type="EMBL" id="VJWV01000017">
    <property type="protein sequence ID" value="TRW72284.1"/>
    <property type="molecule type" value="Genomic_DNA"/>
</dbReference>
<gene>
    <name evidence="4" type="ORF">AMHIJAGA_00830</name>
    <name evidence="5" type="ORF">FNJ53_12180</name>
</gene>
<dbReference type="EMBL" id="OGTW02000020">
    <property type="protein sequence ID" value="SPS10897.1"/>
    <property type="molecule type" value="Genomic_DNA"/>
</dbReference>
<evidence type="ECO:0000256" key="2">
    <source>
        <dbReference type="SAM" id="SignalP"/>
    </source>
</evidence>
<evidence type="ECO:0000313" key="3">
    <source>
        <dbReference type="EMBL" id="SPB24325.1"/>
    </source>
</evidence>
<protein>
    <submittedName>
        <fullName evidence="5">Conjugal transfer protein</fullName>
    </submittedName>
</protein>
<dbReference type="AlphaFoldDB" id="A0A2X0R2A4"/>
<dbReference type="Proteomes" id="UP000279235">
    <property type="component" value="Unassembled WGS sequence"/>
</dbReference>
<evidence type="ECO:0000313" key="6">
    <source>
        <dbReference type="Proteomes" id="UP000279235"/>
    </source>
</evidence>
<feature type="transmembrane region" description="Helical" evidence="1">
    <location>
        <begin position="86"/>
        <end position="107"/>
    </location>
</feature>
<dbReference type="InterPro" id="IPR031607">
    <property type="entry name" value="T4SS_CagC"/>
</dbReference>
<dbReference type="RefSeq" id="WP_081200350.1">
    <property type="nucleotide sequence ID" value="NZ_CP125770.1"/>
</dbReference>
<accession>A0A2X0R2A4</accession>
<reference evidence="4" key="3">
    <citation type="submission" date="2018-05" db="EMBL/GenBank/DDBJ databases">
        <authorList>
            <person name="Lanie J.A."/>
            <person name="Ng W.-L."/>
            <person name="Kazmierczak K.M."/>
            <person name="Andrzejewski T.M."/>
            <person name="Davidsen T.M."/>
            <person name="Wayne K.J."/>
            <person name="Tettelin H."/>
            <person name="Glass J.I."/>
            <person name="Rusch D."/>
            <person name="Podicherti R."/>
            <person name="Tsui H.-C.T."/>
            <person name="Winkler M.E."/>
        </authorList>
    </citation>
    <scope>NUCLEOTIDE SEQUENCE</scope>
    <source>
        <strain evidence="4">Lactococcus lactis</strain>
    </source>
</reference>
<evidence type="ECO:0000313" key="4">
    <source>
        <dbReference type="EMBL" id="SPS10897.1"/>
    </source>
</evidence>
<keyword evidence="1" id="KW-1133">Transmembrane helix</keyword>
<dbReference type="Pfam" id="PF16943">
    <property type="entry name" value="T4SS_CagC"/>
    <property type="match status" value="1"/>
</dbReference>
<reference evidence="5 7" key="4">
    <citation type="submission" date="2019-07" db="EMBL/GenBank/DDBJ databases">
        <title>Draft genome of 7 Lactococcus lactis strains isolated from an artisanal cheese production.</title>
        <authorList>
            <person name="Biolcati F."/>
            <person name="Bottero M.T."/>
            <person name="Dalmasso A."/>
            <person name="Mcauliffe O."/>
        </authorList>
    </citation>
    <scope>NUCLEOTIDE SEQUENCE [LARGE SCALE GENOMIC DNA]</scope>
    <source>
        <strain evidence="5 7">MRS45.2</strain>
    </source>
</reference>
<reference evidence="6" key="2">
    <citation type="submission" date="2018-05" db="EMBL/GenBank/DDBJ databases">
        <authorList>
            <person name="Duru I."/>
        </authorList>
    </citation>
    <scope>NUCLEOTIDE SEQUENCE [LARGE SCALE GENOMIC DNA]</scope>
</reference>
<feature type="chain" id="PRO_5042701429" evidence="2">
    <location>
        <begin position="29"/>
        <end position="111"/>
    </location>
</feature>